<protein>
    <recommendedName>
        <fullName evidence="5">Extracellular membrane protein CFEM domain-containing protein</fullName>
    </recommendedName>
</protein>
<dbReference type="OrthoDB" id="3440259at2759"/>
<reference evidence="3 4" key="1">
    <citation type="submission" date="2016-03" db="EMBL/GenBank/DDBJ databases">
        <title>Comparative genomics of Pseudogymnoascus destructans, the fungus causing white-nose syndrome of bats.</title>
        <authorList>
            <person name="Palmer J.M."/>
            <person name="Drees K.P."/>
            <person name="Foster J.T."/>
            <person name="Lindner D.L."/>
        </authorList>
    </citation>
    <scope>NUCLEOTIDE SEQUENCE [LARGE SCALE GENOMIC DNA]</scope>
    <source>
        <strain evidence="3 4">UAMH 10579</strain>
    </source>
</reference>
<feature type="region of interest" description="Disordered" evidence="1">
    <location>
        <begin position="85"/>
        <end position="117"/>
    </location>
</feature>
<sequence>MRSSASVIVLASVIGIAVAQSPSSCTDAEAASSCVLKYADGDISCAKIMGVKACYEDYCPQLGVPKELNSYIDICENGGALPGSGSGSGSGTGSETGTPTGSGSSSTSTSGSGSGSGGATCTDRQAYSDCINPLAKLDQTCEVILKAAKCFDSYCPQRAFQIEEEVAACQASTSGSSSGSTRTSSADDSSSTDFNSGIPGGDSTSTSSAADSTGTGFNLGSSNNSTTTDPTNTSSNGDGPVSTDGASKEGAADRLFAPVGAIVGSMIAIMAWL</sequence>
<accession>A0A1B8GPI9</accession>
<name>A0A1B8GPI9_9PEZI</name>
<evidence type="ECO:0000313" key="4">
    <source>
        <dbReference type="Proteomes" id="UP000091956"/>
    </source>
</evidence>
<feature type="chain" id="PRO_5008608814" description="Extracellular membrane protein CFEM domain-containing protein" evidence="2">
    <location>
        <begin position="20"/>
        <end position="273"/>
    </location>
</feature>
<dbReference type="Proteomes" id="UP000091956">
    <property type="component" value="Unassembled WGS sequence"/>
</dbReference>
<keyword evidence="2" id="KW-0732">Signal</keyword>
<proteinExistence type="predicted"/>
<dbReference type="RefSeq" id="XP_018131467.1">
    <property type="nucleotide sequence ID" value="XM_018274535.1"/>
</dbReference>
<evidence type="ECO:0000256" key="1">
    <source>
        <dbReference type="SAM" id="MobiDB-lite"/>
    </source>
</evidence>
<gene>
    <name evidence="3" type="ORF">VE01_05069</name>
</gene>
<feature type="compositionally biased region" description="Low complexity" evidence="1">
    <location>
        <begin position="95"/>
        <end position="111"/>
    </location>
</feature>
<feature type="compositionally biased region" description="Gly residues" evidence="1">
    <location>
        <begin position="85"/>
        <end position="94"/>
    </location>
</feature>
<dbReference type="GeneID" id="28838455"/>
<organism evidence="3 4">
    <name type="scientific">Pseudogymnoascus verrucosus</name>
    <dbReference type="NCBI Taxonomy" id="342668"/>
    <lineage>
        <taxon>Eukaryota</taxon>
        <taxon>Fungi</taxon>
        <taxon>Dikarya</taxon>
        <taxon>Ascomycota</taxon>
        <taxon>Pezizomycotina</taxon>
        <taxon>Leotiomycetes</taxon>
        <taxon>Thelebolales</taxon>
        <taxon>Thelebolaceae</taxon>
        <taxon>Pseudogymnoascus</taxon>
    </lineage>
</organism>
<reference evidence="4" key="2">
    <citation type="journal article" date="2018" name="Nat. Commun.">
        <title>Extreme sensitivity to ultraviolet light in the fungal pathogen causing white-nose syndrome of bats.</title>
        <authorList>
            <person name="Palmer J.M."/>
            <person name="Drees K.P."/>
            <person name="Foster J.T."/>
            <person name="Lindner D.L."/>
        </authorList>
    </citation>
    <scope>NUCLEOTIDE SEQUENCE [LARGE SCALE GENOMIC DNA]</scope>
    <source>
        <strain evidence="4">UAMH 10579</strain>
    </source>
</reference>
<feature type="compositionally biased region" description="Low complexity" evidence="1">
    <location>
        <begin position="201"/>
        <end position="236"/>
    </location>
</feature>
<keyword evidence="4" id="KW-1185">Reference proteome</keyword>
<feature type="compositionally biased region" description="Low complexity" evidence="1">
    <location>
        <begin position="172"/>
        <end position="192"/>
    </location>
</feature>
<feature type="signal peptide" evidence="2">
    <location>
        <begin position="1"/>
        <end position="19"/>
    </location>
</feature>
<feature type="region of interest" description="Disordered" evidence="1">
    <location>
        <begin position="172"/>
        <end position="247"/>
    </location>
</feature>
<dbReference type="AlphaFoldDB" id="A0A1B8GPI9"/>
<evidence type="ECO:0000256" key="2">
    <source>
        <dbReference type="SAM" id="SignalP"/>
    </source>
</evidence>
<evidence type="ECO:0008006" key="5">
    <source>
        <dbReference type="Google" id="ProtNLM"/>
    </source>
</evidence>
<dbReference type="EMBL" id="KV460220">
    <property type="protein sequence ID" value="OBT97734.1"/>
    <property type="molecule type" value="Genomic_DNA"/>
</dbReference>
<evidence type="ECO:0000313" key="3">
    <source>
        <dbReference type="EMBL" id="OBT97734.1"/>
    </source>
</evidence>